<dbReference type="EC" id="3.1.4.-" evidence="2"/>
<keyword evidence="2" id="KW-0479">Metal-binding</keyword>
<dbReference type="EMBL" id="FNAR01000009">
    <property type="protein sequence ID" value="SDE45882.1"/>
    <property type="molecule type" value="Genomic_DNA"/>
</dbReference>
<dbReference type="Proteomes" id="UP000272481">
    <property type="component" value="Unassembled WGS sequence"/>
</dbReference>
<comment type="cofactor">
    <cofactor evidence="2">
        <name>a divalent metal cation</name>
        <dbReference type="ChEBI" id="CHEBI:60240"/>
    </cofactor>
</comment>
<gene>
    <name evidence="4" type="ORF">EJA12_13690</name>
    <name evidence="5" type="ORF">SAMN04488126_10945</name>
</gene>
<dbReference type="CDD" id="cd00841">
    <property type="entry name" value="MPP_YfcE"/>
    <property type="match status" value="1"/>
</dbReference>
<evidence type="ECO:0000313" key="7">
    <source>
        <dbReference type="Proteomes" id="UP000272481"/>
    </source>
</evidence>
<evidence type="ECO:0000259" key="3">
    <source>
        <dbReference type="Pfam" id="PF12850"/>
    </source>
</evidence>
<dbReference type="NCBIfam" id="TIGR00040">
    <property type="entry name" value="yfcE"/>
    <property type="match status" value="1"/>
</dbReference>
<name>A0A1G7D2R6_9BACL</name>
<dbReference type="Pfam" id="PF12850">
    <property type="entry name" value="Metallophos_2"/>
    <property type="match status" value="1"/>
</dbReference>
<dbReference type="SUPFAM" id="SSF56300">
    <property type="entry name" value="Metallo-dependent phosphatases"/>
    <property type="match status" value="1"/>
</dbReference>
<sequence length="173" mass="18883">MTNWRIAVMSDSHGDKETIRQFKDEQSESDYLIHCGDSELSAEDALLGEMVAVKGNCDPDGLPEYLMLSAGSFRVLVTHGHLDQVKTGLLPLRYRAEEAGADIVLFGHTHLYGAEVHEGILFVNPGSTHRPPPGRPATYAVIEKTAAGVSVRFLNTDATEADSADFPDFPKSR</sequence>
<evidence type="ECO:0000313" key="4">
    <source>
        <dbReference type="EMBL" id="RSK24434.1"/>
    </source>
</evidence>
<reference evidence="5 6" key="1">
    <citation type="submission" date="2016-10" db="EMBL/GenBank/DDBJ databases">
        <authorList>
            <person name="de Groot N.N."/>
        </authorList>
    </citation>
    <scope>NUCLEOTIDE SEQUENCE [LARGE SCALE GENOMIC DNA]</scope>
    <source>
        <strain evidence="5 6">CGMCC 1.6762</strain>
    </source>
</reference>
<evidence type="ECO:0000256" key="1">
    <source>
        <dbReference type="ARBA" id="ARBA00008950"/>
    </source>
</evidence>
<reference evidence="4 7" key="2">
    <citation type="submission" date="2018-12" db="EMBL/GenBank/DDBJ databases">
        <title>Comparitive functional genomics of dry heat resistant strains isolated from the viking spacecraft.</title>
        <authorList>
            <person name="Seuylemezian A."/>
            <person name="Vaishampayan P."/>
        </authorList>
    </citation>
    <scope>NUCLEOTIDE SEQUENCE [LARGE SCALE GENOMIC DNA]</scope>
    <source>
        <strain evidence="4 7">M6-11</strain>
    </source>
</reference>
<dbReference type="PANTHER" id="PTHR11124">
    <property type="entry name" value="VACUOLAR SORTING PROTEIN VPS29"/>
    <property type="match status" value="1"/>
</dbReference>
<evidence type="ECO:0000313" key="6">
    <source>
        <dbReference type="Proteomes" id="UP000198823"/>
    </source>
</evidence>
<dbReference type="InterPro" id="IPR024654">
    <property type="entry name" value="Calcineurin-like_PHP_lpxH"/>
</dbReference>
<dbReference type="OrthoDB" id="9800565at2"/>
<evidence type="ECO:0000313" key="5">
    <source>
        <dbReference type="EMBL" id="SDE45882.1"/>
    </source>
</evidence>
<feature type="domain" description="Calcineurin-like phosphoesterase" evidence="3">
    <location>
        <begin position="5"/>
        <end position="143"/>
    </location>
</feature>
<dbReference type="GO" id="GO:0046872">
    <property type="term" value="F:metal ion binding"/>
    <property type="evidence" value="ECO:0007669"/>
    <property type="project" value="UniProtKB-KW"/>
</dbReference>
<protein>
    <recommendedName>
        <fullName evidence="2">Phosphoesterase</fullName>
        <ecNumber evidence="2">3.1.4.-</ecNumber>
    </recommendedName>
</protein>
<dbReference type="GO" id="GO:0016787">
    <property type="term" value="F:hydrolase activity"/>
    <property type="evidence" value="ECO:0007669"/>
    <property type="project" value="UniProtKB-UniRule"/>
</dbReference>
<dbReference type="STRING" id="426756.SAMN04488126_10945"/>
<dbReference type="InterPro" id="IPR000979">
    <property type="entry name" value="Phosphodiesterase_MJ0936/Vps29"/>
</dbReference>
<accession>A0A1G7D2R6</accession>
<proteinExistence type="inferred from homology"/>
<dbReference type="AlphaFoldDB" id="A0A1G7D2R6"/>
<comment type="similarity">
    <text evidence="1 2">Belongs to the metallophosphoesterase superfamily. YfcE family.</text>
</comment>
<dbReference type="RefSeq" id="WP_092097053.1">
    <property type="nucleotide sequence ID" value="NZ_FNAR01000009.1"/>
</dbReference>
<dbReference type="Gene3D" id="3.60.21.10">
    <property type="match status" value="1"/>
</dbReference>
<dbReference type="InterPro" id="IPR041802">
    <property type="entry name" value="MPP_YfcE"/>
</dbReference>
<evidence type="ECO:0000256" key="2">
    <source>
        <dbReference type="RuleBase" id="RU362039"/>
    </source>
</evidence>
<dbReference type="Proteomes" id="UP000198823">
    <property type="component" value="Unassembled WGS sequence"/>
</dbReference>
<dbReference type="EMBL" id="RWGW01000027">
    <property type="protein sequence ID" value="RSK24434.1"/>
    <property type="molecule type" value="Genomic_DNA"/>
</dbReference>
<organism evidence="5 6">
    <name type="scientific">Bhargavaea beijingensis</name>
    <dbReference type="NCBI Taxonomy" id="426756"/>
    <lineage>
        <taxon>Bacteria</taxon>
        <taxon>Bacillati</taxon>
        <taxon>Bacillota</taxon>
        <taxon>Bacilli</taxon>
        <taxon>Bacillales</taxon>
        <taxon>Caryophanaceae</taxon>
        <taxon>Bhargavaea</taxon>
    </lineage>
</organism>
<dbReference type="InterPro" id="IPR029052">
    <property type="entry name" value="Metallo-depent_PP-like"/>
</dbReference>
<keyword evidence="7" id="KW-1185">Reference proteome</keyword>